<evidence type="ECO:0000256" key="1">
    <source>
        <dbReference type="SAM" id="MobiDB-lite"/>
    </source>
</evidence>
<feature type="region of interest" description="Disordered" evidence="1">
    <location>
        <begin position="44"/>
        <end position="68"/>
    </location>
</feature>
<reference evidence="2 3" key="1">
    <citation type="submission" date="2019-06" db="EMBL/GenBank/DDBJ databases">
        <authorList>
            <person name="Palmer J.M."/>
        </authorList>
    </citation>
    <scope>NUCLEOTIDE SEQUENCE [LARGE SCALE GENOMIC DNA]</scope>
    <source>
        <strain evidence="2 3">TWF191</strain>
    </source>
</reference>
<dbReference type="EMBL" id="WIPF01000042">
    <property type="protein sequence ID" value="KAF3221582.1"/>
    <property type="molecule type" value="Genomic_DNA"/>
</dbReference>
<feature type="compositionally biased region" description="Basic and acidic residues" evidence="1">
    <location>
        <begin position="633"/>
        <end position="646"/>
    </location>
</feature>
<protein>
    <submittedName>
        <fullName evidence="2">Uncharacterized protein</fullName>
    </submittedName>
</protein>
<feature type="region of interest" description="Disordered" evidence="1">
    <location>
        <begin position="450"/>
        <end position="505"/>
    </location>
</feature>
<gene>
    <name evidence="2" type="ORF">TWF191_007084</name>
</gene>
<feature type="region of interest" description="Disordered" evidence="1">
    <location>
        <begin position="987"/>
        <end position="1010"/>
    </location>
</feature>
<feature type="compositionally biased region" description="Acidic residues" evidence="1">
    <location>
        <begin position="521"/>
        <end position="530"/>
    </location>
</feature>
<organism evidence="2 3">
    <name type="scientific">Orbilia oligospora</name>
    <name type="common">Nematode-trapping fungus</name>
    <name type="synonym">Arthrobotrys oligospora</name>
    <dbReference type="NCBI Taxonomy" id="2813651"/>
    <lineage>
        <taxon>Eukaryota</taxon>
        <taxon>Fungi</taxon>
        <taxon>Dikarya</taxon>
        <taxon>Ascomycota</taxon>
        <taxon>Pezizomycotina</taxon>
        <taxon>Orbiliomycetes</taxon>
        <taxon>Orbiliales</taxon>
        <taxon>Orbiliaceae</taxon>
        <taxon>Orbilia</taxon>
    </lineage>
</organism>
<comment type="caution">
    <text evidence="2">The sequence shown here is derived from an EMBL/GenBank/DDBJ whole genome shotgun (WGS) entry which is preliminary data.</text>
</comment>
<feature type="compositionally biased region" description="Basic residues" evidence="1">
    <location>
        <begin position="613"/>
        <end position="624"/>
    </location>
</feature>
<feature type="region of interest" description="Disordered" evidence="1">
    <location>
        <begin position="606"/>
        <end position="646"/>
    </location>
</feature>
<feature type="compositionally biased region" description="Polar residues" evidence="1">
    <location>
        <begin position="472"/>
        <end position="486"/>
    </location>
</feature>
<feature type="region of interest" description="Disordered" evidence="1">
    <location>
        <begin position="860"/>
        <end position="900"/>
    </location>
</feature>
<dbReference type="AlphaFoldDB" id="A0A6G1MP74"/>
<feature type="compositionally biased region" description="Polar residues" evidence="1">
    <location>
        <begin position="742"/>
        <end position="755"/>
    </location>
</feature>
<dbReference type="Proteomes" id="UP000483672">
    <property type="component" value="Unassembled WGS sequence"/>
</dbReference>
<feature type="region of interest" description="Disordered" evidence="1">
    <location>
        <begin position="700"/>
        <end position="787"/>
    </location>
</feature>
<feature type="compositionally biased region" description="Polar residues" evidence="1">
    <location>
        <begin position="1081"/>
        <end position="1094"/>
    </location>
</feature>
<evidence type="ECO:0000313" key="2">
    <source>
        <dbReference type="EMBL" id="KAF3221582.1"/>
    </source>
</evidence>
<accession>A0A6G1MP74</accession>
<feature type="region of interest" description="Disordered" evidence="1">
    <location>
        <begin position="518"/>
        <end position="548"/>
    </location>
</feature>
<proteinExistence type="predicted"/>
<feature type="region of interest" description="Disordered" evidence="1">
    <location>
        <begin position="1075"/>
        <end position="1110"/>
    </location>
</feature>
<feature type="region of interest" description="Disordered" evidence="1">
    <location>
        <begin position="192"/>
        <end position="214"/>
    </location>
</feature>
<name>A0A6G1MP74_ORBOL</name>
<sequence length="1110" mass="120801">MPSRPATEDSPPKAKAISHQRRRFSIYQRGQEVTVGPLGFDVPINGDKTAFPSDEVDEEDRLSGVEYPSSDDYEREVKRRRIERNARDYLCGRRLNLYSTTLRGPLEKSYWGRKAKVVGTPLEIIAQGLKKDVIRGQHRRSEALADIRSLTTSPKVPIRRDKGHRITLSQKLLSQQRDEELSIVDSQPSIGVTSTPIHYPSSPVQTSKNATPETGKSARLLLATADSVRTTKVRLNKHSQEKSIVPATSPRHKPNQAAQMLSQSSFIDLTGGGEASGLLLDDATVFDSDYTSPLVQKLKPQAMTQINGKPITKNKVERTRSRSVEAGASELRSSQIQGHSTLNIDLDRLGQISKELGIDDSGLLDDTTNFFRNEIGPRHGRDQSPATTLKISLPKIGTRNSHKGQAPTSPTADAALRKALKPAPVHRRRSDLGHNVSMNDMIARTAASSKILSRAKQRPREDQGVQDPTPHKLTSSLPLKNCNKSSPPVEEQHVGTAQREQPPGLINALAPEEILDKSGEAGDEDEDTDMVPESPIEKSMSSEPMPGLPETVTQPPMRLSQMPTPLPPSPLALLSHTKQATPNIPETVVEEAIEKLPVDVAVKENEPAFRPGPRPKKLGTKAKLGRLTALKDSSMEEEKPRVSVHDRKIATPISRLRQKMAEFSPISPMPVINDVSPMAESQPTREIHNSGIRLQEILKDGQHKRSSQLSSPPPSSPPEARAPIVTIAPSEESYVEVPATSKEATTAEPSPTTDNPEIIASGAPPSPPQEPREAEEEESTLEISSSRYRKIEESLNNGVSEAIPLALVEETISHISATHPESSAGIADANETEVSLNLNKEISENPPVIAKKILESVPSTTIPPVDNDPVGPGAPGLAPREPSPKQVLPTVPRTPPADTQTSHVLIPESFKKAIAAPINYRFTTPAAPLPPPFLPSTGFTPINTEQVLSSPGSTKIISPASSRVDLTIGPFFTTENDIEFTPFRAIRSPEQPKKTRTQSRSSIGDVTGVEGTEPISPFTFSQFMKPVESQYQVSPAKVAGVAALVDDKPSSYDLENVLGGVEDFLMSDVYDVDEEAKRLSENPSFGESGGNTKNPQKEDSKRKSQGRYQA</sequence>
<feature type="region of interest" description="Disordered" evidence="1">
    <location>
        <begin position="394"/>
        <end position="413"/>
    </location>
</feature>
<evidence type="ECO:0000313" key="3">
    <source>
        <dbReference type="Proteomes" id="UP000483672"/>
    </source>
</evidence>